<reference evidence="3 4" key="1">
    <citation type="journal article" date="2022" name="bioRxiv">
        <title>Ecology and evolution of chlamydial symbionts of arthropods.</title>
        <authorList>
            <person name="Halter T."/>
            <person name="Koestlbacher S."/>
            <person name="Collingro A."/>
            <person name="Sixt B.S."/>
            <person name="Toenshoff E.R."/>
            <person name="Hendrickx F."/>
            <person name="Kostanjsek R."/>
            <person name="Horn M."/>
        </authorList>
    </citation>
    <scope>NUCLEOTIDE SEQUENCE [LARGE SCALE GENOMIC DNA]</scope>
    <source>
        <strain evidence="3">W744xW776</strain>
        <plasmid evidence="3 4">unnamed</plasmid>
    </source>
</reference>
<accession>A0ABX8V8X6</accession>
<feature type="compositionally biased region" description="Gly residues" evidence="1">
    <location>
        <begin position="864"/>
        <end position="879"/>
    </location>
</feature>
<name>A0ABX8V8X6_9BACT</name>
<dbReference type="InterPro" id="IPR042279">
    <property type="entry name" value="Pep_M60_3"/>
</dbReference>
<evidence type="ECO:0000256" key="1">
    <source>
        <dbReference type="SAM" id="MobiDB-lite"/>
    </source>
</evidence>
<keyword evidence="4" id="KW-1185">Reference proteome</keyword>
<organism evidence="3 4">
    <name type="scientific">Candidatus Rhabdochlamydia oedothoracis</name>
    <dbReference type="NCBI Taxonomy" id="2720720"/>
    <lineage>
        <taxon>Bacteria</taxon>
        <taxon>Pseudomonadati</taxon>
        <taxon>Chlamydiota</taxon>
        <taxon>Chlamydiia</taxon>
        <taxon>Parachlamydiales</taxon>
        <taxon>Candidatus Rhabdochlamydiaceae</taxon>
        <taxon>Candidatus Rhabdochlamydia</taxon>
    </lineage>
</organism>
<dbReference type="Gene3D" id="1.10.390.30">
    <property type="entry name" value="Peptidase M60, enhancin-like domain 3"/>
    <property type="match status" value="1"/>
</dbReference>
<feature type="region of interest" description="Disordered" evidence="1">
    <location>
        <begin position="853"/>
        <end position="879"/>
    </location>
</feature>
<feature type="region of interest" description="Disordered" evidence="1">
    <location>
        <begin position="717"/>
        <end position="744"/>
    </location>
</feature>
<proteinExistence type="predicted"/>
<protein>
    <submittedName>
        <fullName evidence="3">Peptidase M60</fullName>
    </submittedName>
</protein>
<keyword evidence="3" id="KW-0614">Plasmid</keyword>
<dbReference type="SMART" id="SM01276">
    <property type="entry name" value="M60-like"/>
    <property type="match status" value="1"/>
</dbReference>
<dbReference type="PROSITE" id="PS51723">
    <property type="entry name" value="PEPTIDASE_M60"/>
    <property type="match status" value="1"/>
</dbReference>
<feature type="domain" description="Peptidase M60" evidence="2">
    <location>
        <begin position="188"/>
        <end position="522"/>
    </location>
</feature>
<feature type="compositionally biased region" description="Low complexity" evidence="1">
    <location>
        <begin position="720"/>
        <end position="729"/>
    </location>
</feature>
<evidence type="ECO:0000259" key="2">
    <source>
        <dbReference type="PROSITE" id="PS51723"/>
    </source>
</evidence>
<geneLocation type="plasmid" evidence="3 4">
    <name>unnamed</name>
</geneLocation>
<dbReference type="Pfam" id="PF13402">
    <property type="entry name" value="Peptidase_M60"/>
    <property type="match status" value="1"/>
</dbReference>
<dbReference type="InterPro" id="IPR031161">
    <property type="entry name" value="Peptidase_M60_dom"/>
</dbReference>
<dbReference type="EMBL" id="CP075588">
    <property type="protein sequence ID" value="QYF49493.1"/>
    <property type="molecule type" value="Genomic_DNA"/>
</dbReference>
<sequence>MPNESKIYESTWIEEDIANSVNRDNFVIDDREFFKNYLNRQSEYEESEYEEFSTTTHVATSNESIQRYESQFIEEKQSSDKTINLRSQALEAYWWASYKNRQGFKEALSQFDLTPELLDKDPTAAINRSNNPNDPLYWLKRNLETYFDRENNRYFIPVTEYGGAGSDDRIVPTHDKTRMAFDLSTRRTSYFPTDIFMEPGDEIAITVDALDNPQTNCFTVTGTYYPYIELNSMALVEHQTVIYTATTSGPLMLACINNNRDMKSWGKRIKITAVPKNETKKVPIFVFGLNSQKEWRENISQNPNSLNQVMMMSGRDRIYILGDVAKKLPLNIGKLLSEYLLISTAYDKLNGFDSSKAFHFPTQNLQVVTFERGDYVTANVVAVCNDPNRRKSRTEFVDWHELGHAHTMGWSWGSESEVTANIYEMVAERLFKGKQDKFGSYEISRASIFRLDDPEYGNDRFWDPKSVPNFINAKVDPSVLQGGFDAMSSKTYDFRTSIEKPGHVNNEFIRLLMFLQLLFSYGDDFYAKLGKAYREAWNYGDSGNLFDTNQKDKDWFVLNASRASGRDLREFFDLWGLGYSQNVRDAIGAMKLPSPLDDKVIVGGSGTDTGYGGSEGTITVDKSYGVTSVAYTRSGRTIKVYEYSDGDIMVYEEPEGIKSYYKPSQGTIPGSGGTITVDKRGGTTNIVYKRSGKTFTFYQDSQGTIKVSEEPEGITTVYKSDGGTNTDTGSGTGGDVGTTTGTDTGYGGSEGTITVDKSYGVTSVAYTRSGRTIKVYEYSDGDLIVYEEPEGIRSDYNPSQGTMPGSGGTITVDKRGGTTNIVYKRSGKTIKVYEDSETIKVYEEPEGITTVYKSDAGTTTDTGSGTGDHGGTTTGTDTGYGGSEGTIIVDKSYERTAIAYTRSGRTIKVYEYSDGDLIVYEEPEGIRSDYKRSQGTMPGSGVTLTVDKRGGTTNIVYKRSGKTFTFYQDSQGTIKVSEEPEGITTVYKRDEITNTGFGGY</sequence>
<evidence type="ECO:0000313" key="3">
    <source>
        <dbReference type="EMBL" id="QYF49493.1"/>
    </source>
</evidence>
<dbReference type="Proteomes" id="UP000826014">
    <property type="component" value="Plasmid unnamed"/>
</dbReference>
<evidence type="ECO:0000313" key="4">
    <source>
        <dbReference type="Proteomes" id="UP000826014"/>
    </source>
</evidence>
<gene>
    <name evidence="3" type="ORF">RHABOEDO_001891</name>
</gene>